<dbReference type="AlphaFoldDB" id="A0A2A9NDS8"/>
<accession>A0A2A9NDS8</accession>
<protein>
    <submittedName>
        <fullName evidence="1">Uncharacterized protein</fullName>
    </submittedName>
</protein>
<gene>
    <name evidence="1" type="ORF">AMATHDRAFT_70994</name>
</gene>
<dbReference type="Proteomes" id="UP000242287">
    <property type="component" value="Unassembled WGS sequence"/>
</dbReference>
<sequence length="61" mass="7107">MFNRKITPFHQALANSNTSLVLLELQEIFLLLLQASSTFYHRASPMQYLETYTDMSLQQLV</sequence>
<evidence type="ECO:0000313" key="2">
    <source>
        <dbReference type="Proteomes" id="UP000242287"/>
    </source>
</evidence>
<reference evidence="1 2" key="1">
    <citation type="submission" date="2014-02" db="EMBL/GenBank/DDBJ databases">
        <title>Transposable element dynamics among asymbiotic and ectomycorrhizal Amanita fungi.</title>
        <authorList>
            <consortium name="DOE Joint Genome Institute"/>
            <person name="Hess J."/>
            <person name="Skrede I."/>
            <person name="Wolfe B."/>
            <person name="LaButti K."/>
            <person name="Ohm R.A."/>
            <person name="Grigoriev I.V."/>
            <person name="Pringle A."/>
        </authorList>
    </citation>
    <scope>NUCLEOTIDE SEQUENCE [LARGE SCALE GENOMIC DNA]</scope>
    <source>
        <strain evidence="1 2">SKay4041</strain>
    </source>
</reference>
<proteinExistence type="predicted"/>
<organism evidence="1 2">
    <name type="scientific">Amanita thiersii Skay4041</name>
    <dbReference type="NCBI Taxonomy" id="703135"/>
    <lineage>
        <taxon>Eukaryota</taxon>
        <taxon>Fungi</taxon>
        <taxon>Dikarya</taxon>
        <taxon>Basidiomycota</taxon>
        <taxon>Agaricomycotina</taxon>
        <taxon>Agaricomycetes</taxon>
        <taxon>Agaricomycetidae</taxon>
        <taxon>Agaricales</taxon>
        <taxon>Pluteineae</taxon>
        <taxon>Amanitaceae</taxon>
        <taxon>Amanita</taxon>
    </lineage>
</organism>
<keyword evidence="2" id="KW-1185">Reference proteome</keyword>
<evidence type="ECO:0000313" key="1">
    <source>
        <dbReference type="EMBL" id="PFH45872.1"/>
    </source>
</evidence>
<dbReference type="EMBL" id="KZ302274">
    <property type="protein sequence ID" value="PFH45872.1"/>
    <property type="molecule type" value="Genomic_DNA"/>
</dbReference>
<feature type="non-terminal residue" evidence="1">
    <location>
        <position position="61"/>
    </location>
</feature>
<name>A0A2A9NDS8_9AGAR</name>